<dbReference type="SMART" id="SM00409">
    <property type="entry name" value="IG"/>
    <property type="match status" value="2"/>
</dbReference>
<dbReference type="PANTHER" id="PTHR11890:SF9">
    <property type="entry name" value="INTERLEUKIN-1 RECEPTOR-LIKE 2"/>
    <property type="match status" value="1"/>
</dbReference>
<dbReference type="PROSITE" id="PS50104">
    <property type="entry name" value="TIR"/>
    <property type="match status" value="1"/>
</dbReference>
<evidence type="ECO:0000256" key="15">
    <source>
        <dbReference type="SAM" id="SignalP"/>
    </source>
</evidence>
<feature type="transmembrane region" description="Helical" evidence="14">
    <location>
        <begin position="322"/>
        <end position="344"/>
    </location>
</feature>
<evidence type="ECO:0000256" key="9">
    <source>
        <dbReference type="ARBA" id="ARBA00023136"/>
    </source>
</evidence>
<dbReference type="GO" id="GO:0016787">
    <property type="term" value="F:hydrolase activity"/>
    <property type="evidence" value="ECO:0007669"/>
    <property type="project" value="UniProtKB-KW"/>
</dbReference>
<organism evidence="18 19">
    <name type="scientific">Fukomys damarensis</name>
    <name type="common">Damaraland mole rat</name>
    <name type="synonym">Cryptomys damarensis</name>
    <dbReference type="NCBI Taxonomy" id="885580"/>
    <lineage>
        <taxon>Eukaryota</taxon>
        <taxon>Metazoa</taxon>
        <taxon>Chordata</taxon>
        <taxon>Craniata</taxon>
        <taxon>Vertebrata</taxon>
        <taxon>Euteleostomi</taxon>
        <taxon>Mammalia</taxon>
        <taxon>Eutheria</taxon>
        <taxon>Euarchontoglires</taxon>
        <taxon>Glires</taxon>
        <taxon>Rodentia</taxon>
        <taxon>Hystricomorpha</taxon>
        <taxon>Bathyergidae</taxon>
        <taxon>Fukomys</taxon>
    </lineage>
</organism>
<keyword evidence="9 14" id="KW-0472">Membrane</keyword>
<dbReference type="SUPFAM" id="SSF48726">
    <property type="entry name" value="Immunoglobulin"/>
    <property type="match status" value="2"/>
</dbReference>
<proteinExistence type="inferred from homology"/>
<evidence type="ECO:0000256" key="4">
    <source>
        <dbReference type="ARBA" id="ARBA00022729"/>
    </source>
</evidence>
<dbReference type="GO" id="GO:0004908">
    <property type="term" value="F:interleukin-1 receptor activity"/>
    <property type="evidence" value="ECO:0007669"/>
    <property type="project" value="InterPro"/>
</dbReference>
<keyword evidence="5" id="KW-0677">Repeat</keyword>
<dbReference type="EMBL" id="KN122400">
    <property type="protein sequence ID" value="KFO30563.1"/>
    <property type="molecule type" value="Genomic_DNA"/>
</dbReference>
<evidence type="ECO:0000256" key="2">
    <source>
        <dbReference type="ARBA" id="ARBA00009752"/>
    </source>
</evidence>
<evidence type="ECO:0000313" key="19">
    <source>
        <dbReference type="Proteomes" id="UP000028990"/>
    </source>
</evidence>
<evidence type="ECO:0000259" key="17">
    <source>
        <dbReference type="PROSITE" id="PS50835"/>
    </source>
</evidence>
<evidence type="ECO:0000313" key="18">
    <source>
        <dbReference type="EMBL" id="KFO30563.1"/>
    </source>
</evidence>
<sequence length="555" mass="63268">MPTAARLLLLALALALALPLLVLAGACQDIRMTNEVLAANQPFAVNCTYPPLTLGDVNVTWYKVPSNIALSRNIRWRIHQEHTWILILPLSLEDSGIYQCVIKNTKSCYTIHVNLTVIKNYSCTSSRSSLPSLLNEYSQILNFGNSGSLRCHVHFPDSCLLDSIKWYKDCKEITRDPQKFVSLDMKLFVYNVSAEDGGKYTCTAILKHQGHPGIQYMVLNSIAVSISSMLIVNCNITDTKENTNLRCWKVNDTVVDSYYNDSKRIQEGIETNVSFPEHIFYTVNITFLEVKMEDYGLPFTCHAGVSAAYIMLRLPAPDFQEYLIGGFVALAVVVISVLGVYRFFKVDIVLWYRSAFHSAETREDGKLYDAYVLYPKPERDNQCHKADMLVLKFLPEVLERQCGYKLFIFGRDEFPGQAVANVIDENIKLCRRLIVILTPVSSCSLLKNLSEEQIAVYNALIQDGMKVILIELERMEDYSTMPESIQYIQQKHGALRWCGDSAEQSQCAKTKFWKRVRYHMPPRRYPPSPLGQLQWHTPYNYTTGKWEPTMGPVTH</sequence>
<gene>
    <name evidence="18" type="ORF">H920_08038</name>
</gene>
<evidence type="ECO:0000256" key="5">
    <source>
        <dbReference type="ARBA" id="ARBA00022737"/>
    </source>
</evidence>
<evidence type="ECO:0000256" key="6">
    <source>
        <dbReference type="ARBA" id="ARBA00022801"/>
    </source>
</evidence>
<keyword evidence="19" id="KW-1185">Reference proteome</keyword>
<keyword evidence="12" id="KW-0325">Glycoprotein</keyword>
<protein>
    <submittedName>
        <fullName evidence="18">Interleukin-1 receptor-like 2</fullName>
    </submittedName>
</protein>
<dbReference type="InterPro" id="IPR000157">
    <property type="entry name" value="TIR_dom"/>
</dbReference>
<keyword evidence="3 14" id="KW-0812">Transmembrane</keyword>
<dbReference type="InterPro" id="IPR035897">
    <property type="entry name" value="Toll_tir_struct_dom_sf"/>
</dbReference>
<keyword evidence="11 18" id="KW-0675">Receptor</keyword>
<keyword evidence="10" id="KW-1015">Disulfide bond</keyword>
<evidence type="ECO:0000256" key="3">
    <source>
        <dbReference type="ARBA" id="ARBA00022692"/>
    </source>
</evidence>
<dbReference type="PROSITE" id="PS51257">
    <property type="entry name" value="PROKAR_LIPOPROTEIN"/>
    <property type="match status" value="1"/>
</dbReference>
<feature type="chain" id="PRO_5001871735" evidence="15">
    <location>
        <begin position="25"/>
        <end position="555"/>
    </location>
</feature>
<dbReference type="Gene3D" id="3.40.50.10140">
    <property type="entry name" value="Toll/interleukin-1 receptor homology (TIR) domain"/>
    <property type="match status" value="1"/>
</dbReference>
<dbReference type="InterPro" id="IPR007110">
    <property type="entry name" value="Ig-like_dom"/>
</dbReference>
<dbReference type="AlphaFoldDB" id="A0A091DJ74"/>
<dbReference type="STRING" id="885580.ENSFDAP00000015380"/>
<comment type="subcellular location">
    <subcellularLocation>
        <location evidence="1">Membrane</location>
        <topology evidence="1">Single-pass type I membrane protein</topology>
    </subcellularLocation>
</comment>
<evidence type="ECO:0000256" key="1">
    <source>
        <dbReference type="ARBA" id="ARBA00004479"/>
    </source>
</evidence>
<dbReference type="Gene3D" id="2.60.40.10">
    <property type="entry name" value="Immunoglobulins"/>
    <property type="match status" value="3"/>
</dbReference>
<feature type="signal peptide" evidence="15">
    <location>
        <begin position="1"/>
        <end position="24"/>
    </location>
</feature>
<keyword evidence="8" id="KW-0520">NAD</keyword>
<evidence type="ECO:0000256" key="14">
    <source>
        <dbReference type="SAM" id="Phobius"/>
    </source>
</evidence>
<dbReference type="PRINTS" id="PR01537">
    <property type="entry name" value="INTRLKN1R1F"/>
</dbReference>
<evidence type="ECO:0000259" key="16">
    <source>
        <dbReference type="PROSITE" id="PS50104"/>
    </source>
</evidence>
<evidence type="ECO:0000256" key="7">
    <source>
        <dbReference type="ARBA" id="ARBA00022989"/>
    </source>
</evidence>
<dbReference type="SMART" id="SM00255">
    <property type="entry name" value="TIR"/>
    <property type="match status" value="1"/>
</dbReference>
<feature type="domain" description="Ig-like" evidence="17">
    <location>
        <begin position="19"/>
        <end position="116"/>
    </location>
</feature>
<dbReference type="PRINTS" id="PR01536">
    <property type="entry name" value="INTRLKN1R12F"/>
</dbReference>
<evidence type="ECO:0000256" key="12">
    <source>
        <dbReference type="ARBA" id="ARBA00023180"/>
    </source>
</evidence>
<dbReference type="Pfam" id="PF13895">
    <property type="entry name" value="Ig_2"/>
    <property type="match status" value="2"/>
</dbReference>
<feature type="domain" description="TIR" evidence="16">
    <location>
        <begin position="366"/>
        <end position="520"/>
    </location>
</feature>
<dbReference type="FunFam" id="2.60.40.10:FF:001302">
    <property type="entry name" value="Interleukin 1 receptor like 2"/>
    <property type="match status" value="1"/>
</dbReference>
<dbReference type="InterPro" id="IPR004074">
    <property type="entry name" value="IL-1_rcpt_I/II-typ"/>
</dbReference>
<keyword evidence="7 14" id="KW-1133">Transmembrane helix</keyword>
<dbReference type="SUPFAM" id="SSF52200">
    <property type="entry name" value="Toll/Interleukin receptor TIR domain"/>
    <property type="match status" value="1"/>
</dbReference>
<keyword evidence="13" id="KW-0393">Immunoglobulin domain</keyword>
<dbReference type="PANTHER" id="PTHR11890">
    <property type="entry name" value="INTERLEUKIN-1 RECEPTOR FAMILY MEMBER"/>
    <property type="match status" value="1"/>
</dbReference>
<dbReference type="InterPro" id="IPR013783">
    <property type="entry name" value="Ig-like_fold"/>
</dbReference>
<dbReference type="PROSITE" id="PS50835">
    <property type="entry name" value="IG_LIKE"/>
    <property type="match status" value="2"/>
</dbReference>
<dbReference type="FunFam" id="2.60.40.10:FF:001096">
    <property type="entry name" value="Interleukin 1 receptor like 2"/>
    <property type="match status" value="1"/>
</dbReference>
<keyword evidence="6" id="KW-0378">Hydrolase</keyword>
<dbReference type="GO" id="GO:0016020">
    <property type="term" value="C:membrane"/>
    <property type="evidence" value="ECO:0007669"/>
    <property type="project" value="UniProtKB-SubCell"/>
</dbReference>
<dbReference type="Proteomes" id="UP000028990">
    <property type="component" value="Unassembled WGS sequence"/>
</dbReference>
<evidence type="ECO:0000256" key="11">
    <source>
        <dbReference type="ARBA" id="ARBA00023170"/>
    </source>
</evidence>
<accession>A0A091DJ74</accession>
<comment type="similarity">
    <text evidence="2">Belongs to the interleukin-1 receptor family.</text>
</comment>
<dbReference type="InterPro" id="IPR015621">
    <property type="entry name" value="IL-1_rcpt_fam"/>
</dbReference>
<dbReference type="FunFam" id="3.40.50.10140:FF:000002">
    <property type="entry name" value="Interleukin 1 receptor accessory protein"/>
    <property type="match status" value="1"/>
</dbReference>
<evidence type="ECO:0000256" key="13">
    <source>
        <dbReference type="ARBA" id="ARBA00023319"/>
    </source>
</evidence>
<dbReference type="InterPro" id="IPR036179">
    <property type="entry name" value="Ig-like_dom_sf"/>
</dbReference>
<keyword evidence="4 15" id="KW-0732">Signal</keyword>
<dbReference type="InterPro" id="IPR003599">
    <property type="entry name" value="Ig_sub"/>
</dbReference>
<dbReference type="eggNOG" id="ENOG502QWEU">
    <property type="taxonomic scope" value="Eukaryota"/>
</dbReference>
<name>A0A091DJ74_FUKDA</name>
<evidence type="ECO:0000256" key="10">
    <source>
        <dbReference type="ARBA" id="ARBA00023157"/>
    </source>
</evidence>
<reference evidence="18 19" key="1">
    <citation type="submission" date="2013-11" db="EMBL/GenBank/DDBJ databases">
        <title>The Damaraland mole rat (Fukomys damarensis) genome and evolution of African mole rats.</title>
        <authorList>
            <person name="Gladyshev V.N."/>
            <person name="Fang X."/>
        </authorList>
    </citation>
    <scope>NUCLEOTIDE SEQUENCE [LARGE SCALE GENOMIC DNA]</scope>
    <source>
        <tissue evidence="18">Liver</tissue>
    </source>
</reference>
<evidence type="ECO:0000256" key="8">
    <source>
        <dbReference type="ARBA" id="ARBA00023027"/>
    </source>
</evidence>
<dbReference type="GO" id="GO:0050727">
    <property type="term" value="P:regulation of inflammatory response"/>
    <property type="evidence" value="ECO:0007669"/>
    <property type="project" value="TreeGrafter"/>
</dbReference>
<dbReference type="Pfam" id="PF01582">
    <property type="entry name" value="TIR"/>
    <property type="match status" value="1"/>
</dbReference>
<feature type="domain" description="Ig-like" evidence="17">
    <location>
        <begin position="131"/>
        <end position="204"/>
    </location>
</feature>